<name>A0A9Q3C848_9BASI</name>
<dbReference type="InterPro" id="IPR000953">
    <property type="entry name" value="Chromo/chromo_shadow_dom"/>
</dbReference>
<evidence type="ECO:0000313" key="2">
    <source>
        <dbReference type="EMBL" id="MBW0477992.1"/>
    </source>
</evidence>
<feature type="domain" description="Chromo" evidence="1">
    <location>
        <begin position="35"/>
        <end position="86"/>
    </location>
</feature>
<gene>
    <name evidence="2" type="ORF">O181_017707</name>
</gene>
<dbReference type="AlphaFoldDB" id="A0A9Q3C848"/>
<dbReference type="CDD" id="cd00024">
    <property type="entry name" value="CD_CSD"/>
    <property type="match status" value="1"/>
</dbReference>
<reference evidence="2" key="1">
    <citation type="submission" date="2021-03" db="EMBL/GenBank/DDBJ databases">
        <title>Draft genome sequence of rust myrtle Austropuccinia psidii MF-1, a brazilian biotype.</title>
        <authorList>
            <person name="Quecine M.C."/>
            <person name="Pachon D.M.R."/>
            <person name="Bonatelli M.L."/>
            <person name="Correr F.H."/>
            <person name="Franceschini L.M."/>
            <person name="Leite T.F."/>
            <person name="Margarido G.R.A."/>
            <person name="Almeida C.A."/>
            <person name="Ferrarezi J.A."/>
            <person name="Labate C.A."/>
        </authorList>
    </citation>
    <scope>NUCLEOTIDE SEQUENCE</scope>
    <source>
        <strain evidence="2">MF-1</strain>
    </source>
</reference>
<protein>
    <recommendedName>
        <fullName evidence="1">Chromo domain-containing protein</fullName>
    </recommendedName>
</protein>
<dbReference type="InterPro" id="IPR016197">
    <property type="entry name" value="Chromo-like_dom_sf"/>
</dbReference>
<dbReference type="PROSITE" id="PS50013">
    <property type="entry name" value="CHROMO_2"/>
    <property type="match status" value="1"/>
</dbReference>
<organism evidence="2 3">
    <name type="scientific">Austropuccinia psidii MF-1</name>
    <dbReference type="NCBI Taxonomy" id="1389203"/>
    <lineage>
        <taxon>Eukaryota</taxon>
        <taxon>Fungi</taxon>
        <taxon>Dikarya</taxon>
        <taxon>Basidiomycota</taxon>
        <taxon>Pucciniomycotina</taxon>
        <taxon>Pucciniomycetes</taxon>
        <taxon>Pucciniales</taxon>
        <taxon>Sphaerophragmiaceae</taxon>
        <taxon>Austropuccinia</taxon>
    </lineage>
</organism>
<dbReference type="InterPro" id="IPR023780">
    <property type="entry name" value="Chromo_domain"/>
</dbReference>
<dbReference type="OrthoDB" id="3364639at2759"/>
<comment type="caution">
    <text evidence="2">The sequence shown here is derived from an EMBL/GenBank/DDBJ whole genome shotgun (WGS) entry which is preliminary data.</text>
</comment>
<dbReference type="SUPFAM" id="SSF54160">
    <property type="entry name" value="Chromo domain-like"/>
    <property type="match status" value="1"/>
</dbReference>
<sequence length="99" mass="11563">MQSSISPSLNQSRHQQSHIVIKSLLLQSLLKKMMNGKSRILYSKLKRGKLWYLVEWKGFRQDPERSTCEPAENLKNFPEIVQDFHQFYPENPGKDSSNA</sequence>
<evidence type="ECO:0000259" key="1">
    <source>
        <dbReference type="PROSITE" id="PS50013"/>
    </source>
</evidence>
<accession>A0A9Q3C848</accession>
<proteinExistence type="predicted"/>
<keyword evidence="3" id="KW-1185">Reference proteome</keyword>
<dbReference type="Pfam" id="PF00385">
    <property type="entry name" value="Chromo"/>
    <property type="match status" value="1"/>
</dbReference>
<dbReference type="EMBL" id="AVOT02005014">
    <property type="protein sequence ID" value="MBW0477992.1"/>
    <property type="molecule type" value="Genomic_DNA"/>
</dbReference>
<dbReference type="GO" id="GO:0006338">
    <property type="term" value="P:chromatin remodeling"/>
    <property type="evidence" value="ECO:0007669"/>
    <property type="project" value="UniProtKB-ARBA"/>
</dbReference>
<dbReference type="Gene3D" id="2.40.50.40">
    <property type="match status" value="1"/>
</dbReference>
<evidence type="ECO:0000313" key="3">
    <source>
        <dbReference type="Proteomes" id="UP000765509"/>
    </source>
</evidence>
<dbReference type="Proteomes" id="UP000765509">
    <property type="component" value="Unassembled WGS sequence"/>
</dbReference>